<evidence type="ECO:0000259" key="5">
    <source>
        <dbReference type="Pfam" id="PF25919"/>
    </source>
</evidence>
<proteinExistence type="inferred from homology"/>
<feature type="compositionally biased region" description="Low complexity" evidence="3">
    <location>
        <begin position="47"/>
        <end position="58"/>
    </location>
</feature>
<protein>
    <submittedName>
        <fullName evidence="8">Efflux RND transporter periplasmic adaptor subunit</fullName>
    </submittedName>
</protein>
<dbReference type="Gene3D" id="6.10.140.730">
    <property type="match status" value="1"/>
</dbReference>
<evidence type="ECO:0000259" key="7">
    <source>
        <dbReference type="Pfam" id="PF25989"/>
    </source>
</evidence>
<dbReference type="RefSeq" id="WP_379718476.1">
    <property type="nucleotide sequence ID" value="NZ_JBHSMS010000023.1"/>
</dbReference>
<dbReference type="InterPro" id="IPR058792">
    <property type="entry name" value="Beta-barrel_RND_2"/>
</dbReference>
<evidence type="ECO:0000256" key="1">
    <source>
        <dbReference type="ARBA" id="ARBA00009477"/>
    </source>
</evidence>
<keyword evidence="9" id="KW-1185">Reference proteome</keyword>
<organism evidence="8 9">
    <name type="scientific">Massilia jejuensis</name>
    <dbReference type="NCBI Taxonomy" id="648894"/>
    <lineage>
        <taxon>Bacteria</taxon>
        <taxon>Pseudomonadati</taxon>
        <taxon>Pseudomonadota</taxon>
        <taxon>Betaproteobacteria</taxon>
        <taxon>Burkholderiales</taxon>
        <taxon>Oxalobacteraceae</taxon>
        <taxon>Telluria group</taxon>
        <taxon>Massilia</taxon>
    </lineage>
</organism>
<name>A0ABW0PGW4_9BURK</name>
<feature type="region of interest" description="Disordered" evidence="3">
    <location>
        <begin position="373"/>
        <end position="404"/>
    </location>
</feature>
<feature type="region of interest" description="Disordered" evidence="3">
    <location>
        <begin position="39"/>
        <end position="60"/>
    </location>
</feature>
<evidence type="ECO:0000259" key="4">
    <source>
        <dbReference type="Pfam" id="PF25869"/>
    </source>
</evidence>
<dbReference type="InterPro" id="IPR051909">
    <property type="entry name" value="MFP_Cation_Efflux"/>
</dbReference>
<evidence type="ECO:0000313" key="9">
    <source>
        <dbReference type="Proteomes" id="UP001596031"/>
    </source>
</evidence>
<reference evidence="9" key="1">
    <citation type="journal article" date="2019" name="Int. J. Syst. Evol. Microbiol.">
        <title>The Global Catalogue of Microorganisms (GCM) 10K type strain sequencing project: providing services to taxonomists for standard genome sequencing and annotation.</title>
        <authorList>
            <consortium name="The Broad Institute Genomics Platform"/>
            <consortium name="The Broad Institute Genome Sequencing Center for Infectious Disease"/>
            <person name="Wu L."/>
            <person name="Ma J."/>
        </authorList>
    </citation>
    <scope>NUCLEOTIDE SEQUENCE [LARGE SCALE GENOMIC DNA]</scope>
    <source>
        <strain evidence="9">CCUG 38813</strain>
    </source>
</reference>
<dbReference type="Pfam" id="PF25989">
    <property type="entry name" value="YknX_C"/>
    <property type="match status" value="1"/>
</dbReference>
<accession>A0ABW0PGW4</accession>
<dbReference type="SUPFAM" id="SSF111369">
    <property type="entry name" value="HlyD-like secretion proteins"/>
    <property type="match status" value="1"/>
</dbReference>
<gene>
    <name evidence="8" type="ORF">ACFPOU_06640</name>
</gene>
<sequence>MTENARRWLFFLGGAGLALLLAGTVVALKIERGQDAGVTAPLSGGEAASSSDASRPARTPVTLASNQAAAINLQVAPVTRQHLSEELRVIATVVPDESRISHIHTRVSGWVEKLHVSNTGESVRAGQPIVDIFSQELLASQAEYLSVRTLTGPPTAAVESGRARLRYFGMSDHAIDAIEKSGKPRRLVTLAAPRSGILAHRGIVAGTAVDPSTEIATILDLSRVWVWAEVPESAAAAIGTGVPARLEFGRGGAGGIAAKVEFIDPILTETTRKLKVRFSLPNARGALRPGSYGTAVFQTGPRVALTVPRDAVVDTGDAQYVYVLTDGTSYAPRAVRTGTRLKDRIEILDGLSEQDRVAMSGVFLLDSESRLRASGGQGAAHGAHAPPSAPPSRPAQGHGGTAHD</sequence>
<dbReference type="Pfam" id="PF25919">
    <property type="entry name" value="BSH_CusB"/>
    <property type="match status" value="1"/>
</dbReference>
<comment type="similarity">
    <text evidence="1">Belongs to the membrane fusion protein (MFP) (TC 8.A.1) family.</text>
</comment>
<dbReference type="PANTHER" id="PTHR30097">
    <property type="entry name" value="CATION EFFLUX SYSTEM PROTEIN CUSB"/>
    <property type="match status" value="1"/>
</dbReference>
<dbReference type="Gene3D" id="2.40.420.20">
    <property type="match status" value="1"/>
</dbReference>
<dbReference type="Pfam" id="PF25954">
    <property type="entry name" value="Beta-barrel_RND_2"/>
    <property type="match status" value="1"/>
</dbReference>
<dbReference type="InterPro" id="IPR006143">
    <property type="entry name" value="RND_pump_MFP"/>
</dbReference>
<feature type="domain" description="CusB-like beta-barrel" evidence="6">
    <location>
        <begin position="223"/>
        <end position="298"/>
    </location>
</feature>
<dbReference type="InterPro" id="IPR058791">
    <property type="entry name" value="3HB_CusB"/>
</dbReference>
<feature type="domain" description="CusB-like barrel-sandwich hybrid" evidence="5">
    <location>
        <begin position="101"/>
        <end position="218"/>
    </location>
</feature>
<dbReference type="NCBIfam" id="TIGR01730">
    <property type="entry name" value="RND_mfp"/>
    <property type="match status" value="1"/>
</dbReference>
<keyword evidence="2" id="KW-0813">Transport</keyword>
<evidence type="ECO:0000256" key="3">
    <source>
        <dbReference type="SAM" id="MobiDB-lite"/>
    </source>
</evidence>
<dbReference type="Gene3D" id="2.40.30.170">
    <property type="match status" value="1"/>
</dbReference>
<feature type="domain" description="YknX-like C-terminal permuted SH3-like" evidence="7">
    <location>
        <begin position="304"/>
        <end position="361"/>
    </location>
</feature>
<dbReference type="InterPro" id="IPR058637">
    <property type="entry name" value="YknX-like_C"/>
</dbReference>
<evidence type="ECO:0000256" key="2">
    <source>
        <dbReference type="ARBA" id="ARBA00022448"/>
    </source>
</evidence>
<evidence type="ECO:0000313" key="8">
    <source>
        <dbReference type="EMBL" id="MFC5510797.1"/>
    </source>
</evidence>
<dbReference type="EMBL" id="JBHSMS010000023">
    <property type="protein sequence ID" value="MFC5510797.1"/>
    <property type="molecule type" value="Genomic_DNA"/>
</dbReference>
<comment type="caution">
    <text evidence="8">The sequence shown here is derived from an EMBL/GenBank/DDBJ whole genome shotgun (WGS) entry which is preliminary data.</text>
</comment>
<dbReference type="PANTHER" id="PTHR30097:SF15">
    <property type="entry name" value="CATION EFFLUX SYSTEM PROTEIN CUSB"/>
    <property type="match status" value="1"/>
</dbReference>
<dbReference type="InterPro" id="IPR058790">
    <property type="entry name" value="BSH_CusB"/>
</dbReference>
<evidence type="ECO:0000259" key="6">
    <source>
        <dbReference type="Pfam" id="PF25954"/>
    </source>
</evidence>
<feature type="domain" description="CusB-like three alpha-helical bundle" evidence="4">
    <location>
        <begin position="136"/>
        <end position="185"/>
    </location>
</feature>
<dbReference type="Proteomes" id="UP001596031">
    <property type="component" value="Unassembled WGS sequence"/>
</dbReference>
<dbReference type="Pfam" id="PF25869">
    <property type="entry name" value="3HB_CusB"/>
    <property type="match status" value="1"/>
</dbReference>